<name>A0A9D1GEJ1_9BACT</name>
<evidence type="ECO:0000313" key="3">
    <source>
        <dbReference type="Proteomes" id="UP000886722"/>
    </source>
</evidence>
<dbReference type="Proteomes" id="UP000886722">
    <property type="component" value="Unassembled WGS sequence"/>
</dbReference>
<keyword evidence="1" id="KW-1133">Transmembrane helix</keyword>
<proteinExistence type="predicted"/>
<dbReference type="AlphaFoldDB" id="A0A9D1GEJ1"/>
<dbReference type="Pfam" id="PF12669">
    <property type="entry name" value="FeoB_associated"/>
    <property type="match status" value="1"/>
</dbReference>
<reference evidence="2" key="1">
    <citation type="submission" date="2020-10" db="EMBL/GenBank/DDBJ databases">
        <authorList>
            <person name="Gilroy R."/>
        </authorList>
    </citation>
    <scope>NUCLEOTIDE SEQUENCE</scope>
    <source>
        <strain evidence="2">21143</strain>
    </source>
</reference>
<evidence type="ECO:0000256" key="1">
    <source>
        <dbReference type="SAM" id="Phobius"/>
    </source>
</evidence>
<sequence length="61" mass="6441">MLQQVIVAVIGVAVAIYVVYRIMRIIRGKSSACHCGCGGCKSSSCCCDEKSISGENSKKKA</sequence>
<protein>
    <submittedName>
        <fullName evidence="2">FeoB-associated Cys-rich membrane protein</fullName>
    </submittedName>
</protein>
<keyword evidence="1" id="KW-0472">Membrane</keyword>
<feature type="transmembrane region" description="Helical" evidence="1">
    <location>
        <begin position="6"/>
        <end position="23"/>
    </location>
</feature>
<comment type="caution">
    <text evidence="2">The sequence shown here is derived from an EMBL/GenBank/DDBJ whole genome shotgun (WGS) entry which is preliminary data.</text>
</comment>
<gene>
    <name evidence="2" type="ORF">IAD06_04775</name>
</gene>
<reference evidence="2" key="2">
    <citation type="journal article" date="2021" name="PeerJ">
        <title>Extensive microbial diversity within the chicken gut microbiome revealed by metagenomics and culture.</title>
        <authorList>
            <person name="Gilroy R."/>
            <person name="Ravi A."/>
            <person name="Getino M."/>
            <person name="Pursley I."/>
            <person name="Horton D.L."/>
            <person name="Alikhan N.F."/>
            <person name="Baker D."/>
            <person name="Gharbi K."/>
            <person name="Hall N."/>
            <person name="Watson M."/>
            <person name="Adriaenssens E.M."/>
            <person name="Foster-Nyarko E."/>
            <person name="Jarju S."/>
            <person name="Secka A."/>
            <person name="Antonio M."/>
            <person name="Oren A."/>
            <person name="Chaudhuri R.R."/>
            <person name="La Ragione R."/>
            <person name="Hildebrand F."/>
            <person name="Pallen M.J."/>
        </authorList>
    </citation>
    <scope>NUCLEOTIDE SEQUENCE</scope>
    <source>
        <strain evidence="2">21143</strain>
    </source>
</reference>
<organism evidence="2 3">
    <name type="scientific">Candidatus Caccoplasma intestinavium</name>
    <dbReference type="NCBI Taxonomy" id="2840716"/>
    <lineage>
        <taxon>Bacteria</taxon>
        <taxon>Pseudomonadati</taxon>
        <taxon>Bacteroidota</taxon>
        <taxon>Bacteroidia</taxon>
        <taxon>Bacteroidales</taxon>
        <taxon>Bacteroidaceae</taxon>
        <taxon>Bacteroidaceae incertae sedis</taxon>
        <taxon>Candidatus Caccoplasma</taxon>
    </lineage>
</organism>
<evidence type="ECO:0000313" key="2">
    <source>
        <dbReference type="EMBL" id="HIT39331.1"/>
    </source>
</evidence>
<dbReference type="EMBL" id="DVKT01000035">
    <property type="protein sequence ID" value="HIT39331.1"/>
    <property type="molecule type" value="Genomic_DNA"/>
</dbReference>
<keyword evidence="1" id="KW-0812">Transmembrane</keyword>
<accession>A0A9D1GEJ1</accession>